<accession>A0ABD6ETU8</accession>
<comment type="similarity">
    <text evidence="1">Belongs to the VPS13 family.</text>
</comment>
<dbReference type="PANTHER" id="PTHR16166">
    <property type="entry name" value="VACUOLAR PROTEIN SORTING-ASSOCIATED PROTEIN VPS13"/>
    <property type="match status" value="1"/>
</dbReference>
<gene>
    <name evidence="4" type="ORF">AB6A40_006681</name>
</gene>
<organism evidence="4 5">
    <name type="scientific">Gnathostoma spinigerum</name>
    <dbReference type="NCBI Taxonomy" id="75299"/>
    <lineage>
        <taxon>Eukaryota</taxon>
        <taxon>Metazoa</taxon>
        <taxon>Ecdysozoa</taxon>
        <taxon>Nematoda</taxon>
        <taxon>Chromadorea</taxon>
        <taxon>Rhabditida</taxon>
        <taxon>Spirurina</taxon>
        <taxon>Gnathostomatomorpha</taxon>
        <taxon>Gnathostomatoidea</taxon>
        <taxon>Gnathostomatidae</taxon>
        <taxon>Gnathostoma</taxon>
    </lineage>
</organism>
<dbReference type="PANTHER" id="PTHR16166:SF93">
    <property type="entry name" value="INTERMEMBRANE LIPID TRANSFER PROTEIN VPS13"/>
    <property type="match status" value="1"/>
</dbReference>
<keyword evidence="5" id="KW-1185">Reference proteome</keyword>
<evidence type="ECO:0000256" key="2">
    <source>
        <dbReference type="ARBA" id="ARBA00022448"/>
    </source>
</evidence>
<evidence type="ECO:0000313" key="5">
    <source>
        <dbReference type="Proteomes" id="UP001608902"/>
    </source>
</evidence>
<name>A0ABD6ETU8_9BILA</name>
<comment type="caution">
    <text evidence="4">The sequence shown here is derived from an EMBL/GenBank/DDBJ whole genome shotgun (WGS) entry which is preliminary data.</text>
</comment>
<evidence type="ECO:0000313" key="4">
    <source>
        <dbReference type="EMBL" id="MFH4979972.1"/>
    </source>
</evidence>
<reference evidence="4 5" key="1">
    <citation type="submission" date="2024-08" db="EMBL/GenBank/DDBJ databases">
        <title>Gnathostoma spinigerum genome.</title>
        <authorList>
            <person name="Gonzalez-Bertolin B."/>
            <person name="Monzon S."/>
            <person name="Zaballos A."/>
            <person name="Jimenez P."/>
            <person name="Dekumyoy P."/>
            <person name="Varona S."/>
            <person name="Cuesta I."/>
            <person name="Sumanam S."/>
            <person name="Adisakwattana P."/>
            <person name="Gasser R.B."/>
            <person name="Hernandez-Gonzalez A."/>
            <person name="Young N.D."/>
            <person name="Perteguer M.J."/>
        </authorList>
    </citation>
    <scope>NUCLEOTIDE SEQUENCE [LARGE SCALE GENOMIC DNA]</scope>
    <source>
        <strain evidence="4">AL3</strain>
        <tissue evidence="4">Liver</tissue>
    </source>
</reference>
<proteinExistence type="inferred from homology"/>
<evidence type="ECO:0000259" key="3">
    <source>
        <dbReference type="Pfam" id="PF12624"/>
    </source>
</evidence>
<dbReference type="InterPro" id="IPR026854">
    <property type="entry name" value="VPS13_N"/>
</dbReference>
<dbReference type="EMBL" id="JBGFUD010004885">
    <property type="protein sequence ID" value="MFH4979972.1"/>
    <property type="molecule type" value="Genomic_DNA"/>
</dbReference>
<evidence type="ECO:0000256" key="1">
    <source>
        <dbReference type="ARBA" id="ARBA00006545"/>
    </source>
</evidence>
<sequence length="259" mass="29879">MVFESVVAEVLNRFLGDFVDNLDSSQLNIGIWGGDVRLSDLEVKETALDDLDLPIKLKFGYLSKLVLKIPWKNLYAEPVTADIEGFHLIVVPNKGVVYDERKAKKNEQDLKQKTLLRLEENRKNRRKPSSLQTDSFTEKLVAQVIKNLQVRIRSIHIRYEDKYTNRQRPFVAGISLEGLDFKTTDSDWNETIHKEAVQIVHKLVSLNSLAIYWNSNAELISDIADRGETKKKMHACIAVGTKRPSTYKYSERFCLMYFL</sequence>
<dbReference type="InterPro" id="IPR026847">
    <property type="entry name" value="VPS13"/>
</dbReference>
<dbReference type="Proteomes" id="UP001608902">
    <property type="component" value="Unassembled WGS sequence"/>
</dbReference>
<dbReference type="Pfam" id="PF12624">
    <property type="entry name" value="VPS13_N"/>
    <property type="match status" value="1"/>
</dbReference>
<dbReference type="AlphaFoldDB" id="A0ABD6ETU8"/>
<protein>
    <recommendedName>
        <fullName evidence="3">Chorein N-terminal domain-containing protein</fullName>
    </recommendedName>
</protein>
<feature type="domain" description="Chorein N-terminal" evidence="3">
    <location>
        <begin position="2"/>
        <end position="249"/>
    </location>
</feature>
<keyword evidence="2" id="KW-0813">Transport</keyword>